<dbReference type="InterPro" id="IPR007372">
    <property type="entry name" value="Lipid/polyisoprenoid-bd_YceI"/>
</dbReference>
<dbReference type="Proteomes" id="UP000762676">
    <property type="component" value="Unassembled WGS sequence"/>
</dbReference>
<dbReference type="EMBL" id="BMAT01004028">
    <property type="protein sequence ID" value="GFR66731.1"/>
    <property type="molecule type" value="Genomic_DNA"/>
</dbReference>
<evidence type="ECO:0000259" key="2">
    <source>
        <dbReference type="SMART" id="SM00867"/>
    </source>
</evidence>
<name>A0AAV4F1Q7_9GAST</name>
<dbReference type="SUPFAM" id="SSF101874">
    <property type="entry name" value="YceI-like"/>
    <property type="match status" value="1"/>
</dbReference>
<organism evidence="3 4">
    <name type="scientific">Elysia marginata</name>
    <dbReference type="NCBI Taxonomy" id="1093978"/>
    <lineage>
        <taxon>Eukaryota</taxon>
        <taxon>Metazoa</taxon>
        <taxon>Spiralia</taxon>
        <taxon>Lophotrochozoa</taxon>
        <taxon>Mollusca</taxon>
        <taxon>Gastropoda</taxon>
        <taxon>Heterobranchia</taxon>
        <taxon>Euthyneura</taxon>
        <taxon>Panpulmonata</taxon>
        <taxon>Sacoglossa</taxon>
        <taxon>Placobranchoidea</taxon>
        <taxon>Plakobranchidae</taxon>
        <taxon>Elysia</taxon>
    </lineage>
</organism>
<proteinExistence type="predicted"/>
<evidence type="ECO:0000313" key="3">
    <source>
        <dbReference type="EMBL" id="GFR66731.1"/>
    </source>
</evidence>
<dbReference type="PANTHER" id="PTHR34406:SF1">
    <property type="entry name" value="PROTEIN YCEI"/>
    <property type="match status" value="1"/>
</dbReference>
<accession>A0AAV4F1Q7</accession>
<keyword evidence="4" id="KW-1185">Reference proteome</keyword>
<dbReference type="AlphaFoldDB" id="A0AAV4F1Q7"/>
<protein>
    <submittedName>
        <fullName evidence="3">Lipid-binding protein</fullName>
    </submittedName>
</protein>
<feature type="signal peptide" evidence="1">
    <location>
        <begin position="1"/>
        <end position="25"/>
    </location>
</feature>
<reference evidence="3 4" key="1">
    <citation type="journal article" date="2021" name="Elife">
        <title>Chloroplast acquisition without the gene transfer in kleptoplastic sea slugs, Plakobranchus ocellatus.</title>
        <authorList>
            <person name="Maeda T."/>
            <person name="Takahashi S."/>
            <person name="Yoshida T."/>
            <person name="Shimamura S."/>
            <person name="Takaki Y."/>
            <person name="Nagai Y."/>
            <person name="Toyoda A."/>
            <person name="Suzuki Y."/>
            <person name="Arimoto A."/>
            <person name="Ishii H."/>
            <person name="Satoh N."/>
            <person name="Nishiyama T."/>
            <person name="Hasebe M."/>
            <person name="Maruyama T."/>
            <person name="Minagawa J."/>
            <person name="Obokata J."/>
            <person name="Shigenobu S."/>
        </authorList>
    </citation>
    <scope>NUCLEOTIDE SEQUENCE [LARGE SCALE GENOMIC DNA]</scope>
</reference>
<evidence type="ECO:0000256" key="1">
    <source>
        <dbReference type="SAM" id="SignalP"/>
    </source>
</evidence>
<gene>
    <name evidence="3" type="ORF">ElyMa_001978000</name>
</gene>
<dbReference type="Gene3D" id="2.40.128.110">
    <property type="entry name" value="Lipid/polyisoprenoid-binding, YceI-like"/>
    <property type="match status" value="1"/>
</dbReference>
<dbReference type="SMART" id="SM00867">
    <property type="entry name" value="YceI"/>
    <property type="match status" value="1"/>
</dbReference>
<dbReference type="InterPro" id="IPR036761">
    <property type="entry name" value="TTHA0802/YceI-like_sf"/>
</dbReference>
<dbReference type="PANTHER" id="PTHR34406">
    <property type="entry name" value="PROTEIN YCEI"/>
    <property type="match status" value="1"/>
</dbReference>
<comment type="caution">
    <text evidence="3">The sequence shown here is derived from an EMBL/GenBank/DDBJ whole genome shotgun (WGS) entry which is preliminary data.</text>
</comment>
<feature type="chain" id="PRO_5043932420" evidence="1">
    <location>
        <begin position="26"/>
        <end position="197"/>
    </location>
</feature>
<sequence>MMIFFNFFVVGVVSFSNLSARQVHGVSSIPVEKAIDLENSQIKWKGYKVLGEHAGFVKFSEGTLLLQEQGHIVGGRFKVDLSSLECTDLEGNVKKKLENHLKGKDFFDANSFPYAELTIEYTKKLSKNSYNVMAKLSIRGQTNTEEFKLTTFEGGAIAKLTIDRTKYGANYNSGSILDNLADKTIYDEFDLQVKLIY</sequence>
<feature type="domain" description="Lipid/polyisoprenoid-binding YceI-like" evidence="2">
    <location>
        <begin position="32"/>
        <end position="196"/>
    </location>
</feature>
<evidence type="ECO:0000313" key="4">
    <source>
        <dbReference type="Proteomes" id="UP000762676"/>
    </source>
</evidence>
<dbReference type="Pfam" id="PF04264">
    <property type="entry name" value="YceI"/>
    <property type="match status" value="1"/>
</dbReference>
<keyword evidence="1" id="KW-0732">Signal</keyword>